<dbReference type="EMBL" id="AZHX01000123">
    <property type="protein sequence ID" value="ETX08848.1"/>
    <property type="molecule type" value="Genomic_DNA"/>
</dbReference>
<comment type="caution">
    <text evidence="3">The sequence shown here is derived from an EMBL/GenBank/DDBJ whole genome shotgun (WGS) entry which is preliminary data.</text>
</comment>
<dbReference type="InterPro" id="IPR036291">
    <property type="entry name" value="NAD(P)-bd_dom_sf"/>
</dbReference>
<evidence type="ECO:0000256" key="1">
    <source>
        <dbReference type="ARBA" id="ARBA00023002"/>
    </source>
</evidence>
<evidence type="ECO:0000256" key="2">
    <source>
        <dbReference type="RuleBase" id="RU000363"/>
    </source>
</evidence>
<reference evidence="3 4" key="1">
    <citation type="journal article" date="2014" name="Nature">
        <title>An environmental bacterial taxon with a large and distinct metabolic repertoire.</title>
        <authorList>
            <person name="Wilson M.C."/>
            <person name="Mori T."/>
            <person name="Ruckert C."/>
            <person name="Uria A.R."/>
            <person name="Helf M.J."/>
            <person name="Takada K."/>
            <person name="Gernert C."/>
            <person name="Steffens U.A."/>
            <person name="Heycke N."/>
            <person name="Schmitt S."/>
            <person name="Rinke C."/>
            <person name="Helfrich E.J."/>
            <person name="Brachmann A.O."/>
            <person name="Gurgui C."/>
            <person name="Wakimoto T."/>
            <person name="Kracht M."/>
            <person name="Crusemann M."/>
            <person name="Hentschel U."/>
            <person name="Abe I."/>
            <person name="Matsunaga S."/>
            <person name="Kalinowski J."/>
            <person name="Takeyama H."/>
            <person name="Piel J."/>
        </authorList>
    </citation>
    <scope>NUCLEOTIDE SEQUENCE [LARGE SCALE GENOMIC DNA]</scope>
    <source>
        <strain evidence="4">TSY2</strain>
    </source>
</reference>
<proteinExistence type="inferred from homology"/>
<comment type="similarity">
    <text evidence="2">Belongs to the short-chain dehydrogenases/reductases (SDR) family.</text>
</comment>
<organism evidence="3 4">
    <name type="scientific">Candidatus Entotheonella gemina</name>
    <dbReference type="NCBI Taxonomy" id="1429439"/>
    <lineage>
        <taxon>Bacteria</taxon>
        <taxon>Pseudomonadati</taxon>
        <taxon>Nitrospinota/Tectimicrobiota group</taxon>
        <taxon>Candidatus Tectimicrobiota</taxon>
        <taxon>Candidatus Entotheonellia</taxon>
        <taxon>Candidatus Entotheonellales</taxon>
        <taxon>Candidatus Entotheonellaceae</taxon>
        <taxon>Candidatus Entotheonella</taxon>
    </lineage>
</organism>
<dbReference type="PRINTS" id="PR00080">
    <property type="entry name" value="SDRFAMILY"/>
</dbReference>
<evidence type="ECO:0000313" key="4">
    <source>
        <dbReference type="Proteomes" id="UP000019140"/>
    </source>
</evidence>
<sequence>MKPIEEQIVLITGATDGIGRLTAHELARQGATVLVHGRNPDRVDATAAAIRTTTDPDNVKGFIADFEALASVRQLAKDISAVHPSLDVIINNAGIGAGGIDHQERTLSQDGYELRFAVNYLAPFLLTHLLLPNLRRVESARIVNVASAGQHPLDFADVMLTQGFTGRRAYGQSKLAQIMFTFELAERLRGSGITVNCHHPGSLLDTKMVRETFGQPWGKPESGAEAEVYLAASPAVADVTGQYFDQTTIARANPQAYDPQARLKLWELSEQLTGITEPIPS</sequence>
<accession>W4MF70</accession>
<evidence type="ECO:0008006" key="5">
    <source>
        <dbReference type="Google" id="ProtNLM"/>
    </source>
</evidence>
<dbReference type="PRINTS" id="PR00081">
    <property type="entry name" value="GDHRDH"/>
</dbReference>
<dbReference type="PANTHER" id="PTHR43157">
    <property type="entry name" value="PHOSPHATIDYLINOSITOL-GLYCAN BIOSYNTHESIS CLASS F PROTEIN-RELATED"/>
    <property type="match status" value="1"/>
</dbReference>
<protein>
    <recommendedName>
        <fullName evidence="5">3-oxoacyl-ACP reductase</fullName>
    </recommendedName>
</protein>
<dbReference type="Gene3D" id="3.40.50.720">
    <property type="entry name" value="NAD(P)-binding Rossmann-like Domain"/>
    <property type="match status" value="1"/>
</dbReference>
<keyword evidence="4" id="KW-1185">Reference proteome</keyword>
<dbReference type="GO" id="GO:0016491">
    <property type="term" value="F:oxidoreductase activity"/>
    <property type="evidence" value="ECO:0007669"/>
    <property type="project" value="UniProtKB-KW"/>
</dbReference>
<dbReference type="InterPro" id="IPR002347">
    <property type="entry name" value="SDR_fam"/>
</dbReference>
<gene>
    <name evidence="3" type="ORF">ETSY2_02975</name>
</gene>
<dbReference type="AlphaFoldDB" id="W4MF70"/>
<dbReference type="Pfam" id="PF00106">
    <property type="entry name" value="adh_short"/>
    <property type="match status" value="1"/>
</dbReference>
<dbReference type="PATRIC" id="fig|1429439.4.peg.508"/>
<dbReference type="HOGENOM" id="CLU_010194_44_5_7"/>
<keyword evidence="1" id="KW-0560">Oxidoreductase</keyword>
<dbReference type="SUPFAM" id="SSF51735">
    <property type="entry name" value="NAD(P)-binding Rossmann-fold domains"/>
    <property type="match status" value="1"/>
</dbReference>
<name>W4MF70_9BACT</name>
<dbReference type="Proteomes" id="UP000019140">
    <property type="component" value="Unassembled WGS sequence"/>
</dbReference>
<evidence type="ECO:0000313" key="3">
    <source>
        <dbReference type="EMBL" id="ETX08848.1"/>
    </source>
</evidence>
<dbReference type="PANTHER" id="PTHR43157:SF31">
    <property type="entry name" value="PHOSPHATIDYLINOSITOL-GLYCAN BIOSYNTHESIS CLASS F PROTEIN"/>
    <property type="match status" value="1"/>
</dbReference>